<dbReference type="AlphaFoldDB" id="A0A5M6IXQ4"/>
<evidence type="ECO:0000256" key="2">
    <source>
        <dbReference type="SAM" id="Phobius"/>
    </source>
</evidence>
<feature type="region of interest" description="Disordered" evidence="1">
    <location>
        <begin position="173"/>
        <end position="195"/>
    </location>
</feature>
<proteinExistence type="predicted"/>
<dbReference type="Gene3D" id="2.40.10.10">
    <property type="entry name" value="Trypsin-like serine proteases"/>
    <property type="match status" value="2"/>
</dbReference>
<reference evidence="3 4" key="1">
    <citation type="submission" date="2019-09" db="EMBL/GenBank/DDBJ databases">
        <title>Genome sequence of Rhodovastum atsumiense, a diverse member of the Acetobacteraceae family of non-sulfur purple photosynthetic bacteria.</title>
        <authorList>
            <person name="Meyer T."/>
            <person name="Kyndt J."/>
        </authorList>
    </citation>
    <scope>NUCLEOTIDE SEQUENCE [LARGE SCALE GENOMIC DNA]</scope>
    <source>
        <strain evidence="3 4">DSM 21279</strain>
    </source>
</reference>
<evidence type="ECO:0000256" key="1">
    <source>
        <dbReference type="SAM" id="MobiDB-lite"/>
    </source>
</evidence>
<sequence length="579" mass="59678">MAASRLLTATETTGFSFVPTGSAPGIEQFPALRALLDERVPAVASLFAEPQPDRRPGQAGTRVSWYAPASQAPVPLVNLPFAERTAAEESLRAQVAALGPLLTDPATAPLLRAALTVPAATDLLWTGEAVALVNWGMMPAGTDGTPAALAAHWAKVFQDILPLELNPWKVPATAPAAPPSLSPSPPGSAAPPPVAPGGHRGLSLAATIAAAVAIVLLVAGIALAAGYYAGWTILARRLEATAPRPPEPGLDAGLRRMQEAVNDGLRRRVDQLETALRGDVCTLDAGGAGRAPLSPMPPVLAAPPEQQPVQRPAAPGQPAQATNLADLLEQSTVLVLAEIRAPNGDTGLATGSGFAVAPDRVVTNLHVVDNALPGRLLVASRKLGRAVPAEVVARTRNHEIGQPDFAVLRLQTGTLPPLALSTGVDRLLPVVAVGFPGFVTGAGDDFRRFLDGDNASIPAAHFTSGEVSAVQAFEGQQVIVHTANLNRGNSGGPLTDRCGRVVGVNTFIRTDQETAYRVDYALTATVLATFLGQNGVDIRREDGPCHPETPPPPTPATPSPVAPAPATPAPTPPATPPAR</sequence>
<feature type="region of interest" description="Disordered" evidence="1">
    <location>
        <begin position="538"/>
        <end position="579"/>
    </location>
</feature>
<dbReference type="RefSeq" id="WP_150040786.1">
    <property type="nucleotide sequence ID" value="NZ_OW485601.1"/>
</dbReference>
<dbReference type="Pfam" id="PF13365">
    <property type="entry name" value="Trypsin_2"/>
    <property type="match status" value="1"/>
</dbReference>
<feature type="compositionally biased region" description="Pro residues" evidence="1">
    <location>
        <begin position="547"/>
        <end position="579"/>
    </location>
</feature>
<dbReference type="InterPro" id="IPR009003">
    <property type="entry name" value="Peptidase_S1_PA"/>
</dbReference>
<dbReference type="PRINTS" id="PR00834">
    <property type="entry name" value="PROTEASES2C"/>
</dbReference>
<dbReference type="PANTHER" id="PTHR43019">
    <property type="entry name" value="SERINE ENDOPROTEASE DEGS"/>
    <property type="match status" value="1"/>
</dbReference>
<dbReference type="SUPFAM" id="SSF50494">
    <property type="entry name" value="Trypsin-like serine proteases"/>
    <property type="match status" value="1"/>
</dbReference>
<dbReference type="EMBL" id="VWPK01000014">
    <property type="protein sequence ID" value="KAA5612178.1"/>
    <property type="molecule type" value="Genomic_DNA"/>
</dbReference>
<evidence type="ECO:0000313" key="3">
    <source>
        <dbReference type="EMBL" id="KAA5612178.1"/>
    </source>
</evidence>
<dbReference type="Proteomes" id="UP000325255">
    <property type="component" value="Unassembled WGS sequence"/>
</dbReference>
<keyword evidence="4" id="KW-1185">Reference proteome</keyword>
<organism evidence="3 4">
    <name type="scientific">Rhodovastum atsumiense</name>
    <dbReference type="NCBI Taxonomy" id="504468"/>
    <lineage>
        <taxon>Bacteria</taxon>
        <taxon>Pseudomonadati</taxon>
        <taxon>Pseudomonadota</taxon>
        <taxon>Alphaproteobacteria</taxon>
        <taxon>Acetobacterales</taxon>
        <taxon>Acetobacteraceae</taxon>
        <taxon>Rhodovastum</taxon>
    </lineage>
</organism>
<feature type="transmembrane region" description="Helical" evidence="2">
    <location>
        <begin position="202"/>
        <end position="229"/>
    </location>
</feature>
<keyword evidence="2" id="KW-1133">Transmembrane helix</keyword>
<evidence type="ECO:0000313" key="4">
    <source>
        <dbReference type="Proteomes" id="UP000325255"/>
    </source>
</evidence>
<name>A0A5M6IXQ4_9PROT</name>
<dbReference type="PANTHER" id="PTHR43019:SF23">
    <property type="entry name" value="PROTEASE DO-LIKE 5, CHLOROPLASTIC"/>
    <property type="match status" value="1"/>
</dbReference>
<feature type="compositionally biased region" description="Pro residues" evidence="1">
    <location>
        <begin position="176"/>
        <end position="195"/>
    </location>
</feature>
<gene>
    <name evidence="3" type="ORF">F1189_10975</name>
</gene>
<dbReference type="InterPro" id="IPR001940">
    <property type="entry name" value="Peptidase_S1C"/>
</dbReference>
<accession>A0A5M6IXQ4</accession>
<dbReference type="InterPro" id="IPR043504">
    <property type="entry name" value="Peptidase_S1_PA_chymotrypsin"/>
</dbReference>
<protein>
    <submittedName>
        <fullName evidence="3">Trypsin-like peptidase domain-containing protein</fullName>
    </submittedName>
</protein>
<dbReference type="GO" id="GO:0006508">
    <property type="term" value="P:proteolysis"/>
    <property type="evidence" value="ECO:0007669"/>
    <property type="project" value="InterPro"/>
</dbReference>
<keyword evidence="2" id="KW-0812">Transmembrane</keyword>
<dbReference type="GO" id="GO:0004252">
    <property type="term" value="F:serine-type endopeptidase activity"/>
    <property type="evidence" value="ECO:0007669"/>
    <property type="project" value="InterPro"/>
</dbReference>
<dbReference type="OrthoDB" id="9766361at2"/>
<keyword evidence="2" id="KW-0472">Membrane</keyword>
<comment type="caution">
    <text evidence="3">The sequence shown here is derived from an EMBL/GenBank/DDBJ whole genome shotgun (WGS) entry which is preliminary data.</text>
</comment>